<name>A0ACD3A4V4_9AGAR</name>
<evidence type="ECO:0000313" key="1">
    <source>
        <dbReference type="EMBL" id="TFK60858.1"/>
    </source>
</evidence>
<sequence length="317" mass="33817">MGSKVLLITAGTLRPIANALSYLGTNVHPVYFPYPWARTLHALRVSYVFQASARRFNGPQGAKALSWGTYISGFLVMAWGGTVLSSLLLSQPPPMLYSVGIWINYIVPHLILTFLFSTSFLSPSLLTTNSHLVDTILFPLDGLLRAGSVAGTLALLSNPSSPVNPLLASSPLTHLILGAIASGGGGTTAATINAWNPQWSFNTPVFLRDGVGWLGTLDLWGGALAAIIYSSLTSHPAFTPFTHGFLSYMAVLPFTPDLLPSLSALGAKAVAALVFMILFATRVYLRHWAGGLWPRSTPQTGRKLGAVPSQGQKTKTQ</sequence>
<keyword evidence="2" id="KW-1185">Reference proteome</keyword>
<proteinExistence type="predicted"/>
<evidence type="ECO:0000313" key="2">
    <source>
        <dbReference type="Proteomes" id="UP000308600"/>
    </source>
</evidence>
<dbReference type="Proteomes" id="UP000308600">
    <property type="component" value="Unassembled WGS sequence"/>
</dbReference>
<protein>
    <submittedName>
        <fullName evidence="1">Uncharacterized protein</fullName>
    </submittedName>
</protein>
<dbReference type="EMBL" id="ML208724">
    <property type="protein sequence ID" value="TFK60858.1"/>
    <property type="molecule type" value="Genomic_DNA"/>
</dbReference>
<accession>A0ACD3A4V4</accession>
<organism evidence="1 2">
    <name type="scientific">Pluteus cervinus</name>
    <dbReference type="NCBI Taxonomy" id="181527"/>
    <lineage>
        <taxon>Eukaryota</taxon>
        <taxon>Fungi</taxon>
        <taxon>Dikarya</taxon>
        <taxon>Basidiomycota</taxon>
        <taxon>Agaricomycotina</taxon>
        <taxon>Agaricomycetes</taxon>
        <taxon>Agaricomycetidae</taxon>
        <taxon>Agaricales</taxon>
        <taxon>Pluteineae</taxon>
        <taxon>Pluteaceae</taxon>
        <taxon>Pluteus</taxon>
    </lineage>
</organism>
<gene>
    <name evidence="1" type="ORF">BDN72DRAFT_965489</name>
</gene>
<reference evidence="1 2" key="1">
    <citation type="journal article" date="2019" name="Nat. Ecol. Evol.">
        <title>Megaphylogeny resolves global patterns of mushroom evolution.</title>
        <authorList>
            <person name="Varga T."/>
            <person name="Krizsan K."/>
            <person name="Foldi C."/>
            <person name="Dima B."/>
            <person name="Sanchez-Garcia M."/>
            <person name="Sanchez-Ramirez S."/>
            <person name="Szollosi G.J."/>
            <person name="Szarkandi J.G."/>
            <person name="Papp V."/>
            <person name="Albert L."/>
            <person name="Andreopoulos W."/>
            <person name="Angelini C."/>
            <person name="Antonin V."/>
            <person name="Barry K.W."/>
            <person name="Bougher N.L."/>
            <person name="Buchanan P."/>
            <person name="Buyck B."/>
            <person name="Bense V."/>
            <person name="Catcheside P."/>
            <person name="Chovatia M."/>
            <person name="Cooper J."/>
            <person name="Damon W."/>
            <person name="Desjardin D."/>
            <person name="Finy P."/>
            <person name="Geml J."/>
            <person name="Haridas S."/>
            <person name="Hughes K."/>
            <person name="Justo A."/>
            <person name="Karasinski D."/>
            <person name="Kautmanova I."/>
            <person name="Kiss B."/>
            <person name="Kocsube S."/>
            <person name="Kotiranta H."/>
            <person name="LaButti K.M."/>
            <person name="Lechner B.E."/>
            <person name="Liimatainen K."/>
            <person name="Lipzen A."/>
            <person name="Lukacs Z."/>
            <person name="Mihaltcheva S."/>
            <person name="Morgado L.N."/>
            <person name="Niskanen T."/>
            <person name="Noordeloos M.E."/>
            <person name="Ohm R.A."/>
            <person name="Ortiz-Santana B."/>
            <person name="Ovrebo C."/>
            <person name="Racz N."/>
            <person name="Riley R."/>
            <person name="Savchenko A."/>
            <person name="Shiryaev A."/>
            <person name="Soop K."/>
            <person name="Spirin V."/>
            <person name="Szebenyi C."/>
            <person name="Tomsovsky M."/>
            <person name="Tulloss R.E."/>
            <person name="Uehling J."/>
            <person name="Grigoriev I.V."/>
            <person name="Vagvolgyi C."/>
            <person name="Papp T."/>
            <person name="Martin F.M."/>
            <person name="Miettinen O."/>
            <person name="Hibbett D.S."/>
            <person name="Nagy L.G."/>
        </authorList>
    </citation>
    <scope>NUCLEOTIDE SEQUENCE [LARGE SCALE GENOMIC DNA]</scope>
    <source>
        <strain evidence="1 2">NL-1719</strain>
    </source>
</reference>